<keyword evidence="2" id="KW-1133">Transmembrane helix</keyword>
<dbReference type="EMBL" id="BJNY01000002">
    <property type="protein sequence ID" value="GED05007.1"/>
    <property type="molecule type" value="Genomic_DNA"/>
</dbReference>
<evidence type="ECO:0000313" key="4">
    <source>
        <dbReference type="Proteomes" id="UP000316612"/>
    </source>
</evidence>
<protein>
    <submittedName>
        <fullName evidence="3">Uncharacterized protein</fullName>
    </submittedName>
</protein>
<organism evidence="3 4">
    <name type="scientific">Glutamicibacter uratoxydans</name>
    <name type="common">Arthrobacter uratoxydans</name>
    <dbReference type="NCBI Taxonomy" id="43667"/>
    <lineage>
        <taxon>Bacteria</taxon>
        <taxon>Bacillati</taxon>
        <taxon>Actinomycetota</taxon>
        <taxon>Actinomycetes</taxon>
        <taxon>Micrococcales</taxon>
        <taxon>Micrococcaceae</taxon>
        <taxon>Glutamicibacter</taxon>
    </lineage>
</organism>
<feature type="transmembrane region" description="Helical" evidence="2">
    <location>
        <begin position="34"/>
        <end position="55"/>
    </location>
</feature>
<keyword evidence="4" id="KW-1185">Reference proteome</keyword>
<sequence>MLFAFHNSMQILEVAVAQNSSSSPNQQSMTFWDIIAALAPWAAFLTAVVVAGIAWKTLQHQRANDARTEWWRRTQWALESTASKDSRLQRIGGEVLKSLALSNLTSPEDKQLLDSVWQESSTQMNDHRIAQLLSDSVRGSNATNKASAGGVEQPEDRPYDPANRIEVLDTLRREIQAAQLKVVLDQELGRPTSDAVKKLAAMPLPRDESSR</sequence>
<dbReference type="OrthoDB" id="4479226at2"/>
<feature type="compositionally biased region" description="Polar residues" evidence="1">
    <location>
        <begin position="135"/>
        <end position="146"/>
    </location>
</feature>
<dbReference type="Proteomes" id="UP000316612">
    <property type="component" value="Unassembled WGS sequence"/>
</dbReference>
<reference evidence="3 4" key="1">
    <citation type="submission" date="2019-06" db="EMBL/GenBank/DDBJ databases">
        <title>Whole genome shotgun sequence of Glutamicibacter uratoxydans NBRC 15515.</title>
        <authorList>
            <person name="Hosoyama A."/>
            <person name="Uohara A."/>
            <person name="Ohji S."/>
            <person name="Ichikawa N."/>
        </authorList>
    </citation>
    <scope>NUCLEOTIDE SEQUENCE [LARGE SCALE GENOMIC DNA]</scope>
    <source>
        <strain evidence="3 4">NBRC 15515</strain>
    </source>
</reference>
<feature type="region of interest" description="Disordered" evidence="1">
    <location>
        <begin position="135"/>
        <end position="160"/>
    </location>
</feature>
<keyword evidence="2" id="KW-0812">Transmembrane</keyword>
<name>A0A4Y4DK59_GLUUR</name>
<comment type="caution">
    <text evidence="3">The sequence shown here is derived from an EMBL/GenBank/DDBJ whole genome shotgun (WGS) entry which is preliminary data.</text>
</comment>
<accession>A0A4Y4DK59</accession>
<dbReference type="AlphaFoldDB" id="A0A4Y4DK59"/>
<gene>
    <name evidence="3" type="ORF">AUR04nite_05390</name>
</gene>
<proteinExistence type="predicted"/>
<evidence type="ECO:0000256" key="1">
    <source>
        <dbReference type="SAM" id="MobiDB-lite"/>
    </source>
</evidence>
<keyword evidence="2" id="KW-0472">Membrane</keyword>
<evidence type="ECO:0000313" key="3">
    <source>
        <dbReference type="EMBL" id="GED05007.1"/>
    </source>
</evidence>
<evidence type="ECO:0000256" key="2">
    <source>
        <dbReference type="SAM" id="Phobius"/>
    </source>
</evidence>
<dbReference type="RefSeq" id="WP_141361659.1">
    <property type="nucleotide sequence ID" value="NZ_BAAAJL010000003.1"/>
</dbReference>